<evidence type="ECO:0000313" key="1">
    <source>
        <dbReference type="EMBL" id="VEN55317.1"/>
    </source>
</evidence>
<accession>A0A653D7L6</accession>
<dbReference type="AlphaFoldDB" id="A0A653D7L6"/>
<reference evidence="1 2" key="1">
    <citation type="submission" date="2019-01" db="EMBL/GenBank/DDBJ databases">
        <authorList>
            <person name="Sayadi A."/>
        </authorList>
    </citation>
    <scope>NUCLEOTIDE SEQUENCE [LARGE SCALE GENOMIC DNA]</scope>
</reference>
<protein>
    <submittedName>
        <fullName evidence="1">Uncharacterized protein</fullName>
    </submittedName>
</protein>
<dbReference type="Proteomes" id="UP000410492">
    <property type="component" value="Unassembled WGS sequence"/>
</dbReference>
<name>A0A653D7L6_CALMS</name>
<organism evidence="1 2">
    <name type="scientific">Callosobruchus maculatus</name>
    <name type="common">Southern cowpea weevil</name>
    <name type="synonym">Pulse bruchid</name>
    <dbReference type="NCBI Taxonomy" id="64391"/>
    <lineage>
        <taxon>Eukaryota</taxon>
        <taxon>Metazoa</taxon>
        <taxon>Ecdysozoa</taxon>
        <taxon>Arthropoda</taxon>
        <taxon>Hexapoda</taxon>
        <taxon>Insecta</taxon>
        <taxon>Pterygota</taxon>
        <taxon>Neoptera</taxon>
        <taxon>Endopterygota</taxon>
        <taxon>Coleoptera</taxon>
        <taxon>Polyphaga</taxon>
        <taxon>Cucujiformia</taxon>
        <taxon>Chrysomeloidea</taxon>
        <taxon>Chrysomelidae</taxon>
        <taxon>Bruchinae</taxon>
        <taxon>Bruchini</taxon>
        <taxon>Callosobruchus</taxon>
    </lineage>
</organism>
<keyword evidence="2" id="KW-1185">Reference proteome</keyword>
<gene>
    <name evidence="1" type="ORF">CALMAC_LOCUS14535</name>
</gene>
<sequence length="53" mass="6259">MNFEMSSVQKLLLCMDLFNEIYQLHEAHIQNTICYIQQTKSGNFKLEHVSVKI</sequence>
<evidence type="ECO:0000313" key="2">
    <source>
        <dbReference type="Proteomes" id="UP000410492"/>
    </source>
</evidence>
<dbReference type="EMBL" id="CAACVG010010244">
    <property type="protein sequence ID" value="VEN55317.1"/>
    <property type="molecule type" value="Genomic_DNA"/>
</dbReference>
<dbReference type="OrthoDB" id="1684102at2759"/>
<proteinExistence type="predicted"/>